<dbReference type="EMBL" id="BMKR01000037">
    <property type="protein sequence ID" value="GGG04300.1"/>
    <property type="molecule type" value="Genomic_DNA"/>
</dbReference>
<protein>
    <recommendedName>
        <fullName evidence="3">Transcriptional regulator TetR C-terminal Firmicutes type domain-containing protein</fullName>
    </recommendedName>
</protein>
<dbReference type="AlphaFoldDB" id="A0A917D1K8"/>
<reference evidence="1" key="1">
    <citation type="journal article" date="2014" name="Int. J. Syst. Evol. Microbiol.">
        <title>Complete genome sequence of Corynebacterium casei LMG S-19264T (=DSM 44701T), isolated from a smear-ripened cheese.</title>
        <authorList>
            <consortium name="US DOE Joint Genome Institute (JGI-PGF)"/>
            <person name="Walter F."/>
            <person name="Albersmeier A."/>
            <person name="Kalinowski J."/>
            <person name="Ruckert C."/>
        </authorList>
    </citation>
    <scope>NUCLEOTIDE SEQUENCE</scope>
    <source>
        <strain evidence="1">CGMCC 1.16134</strain>
    </source>
</reference>
<sequence>MLVQFLASAIAGMIEWWITRSMPNSEADVVEQLWALMERNQMVPKPLY</sequence>
<accession>A0A917D1K8</accession>
<dbReference type="RefSeq" id="WP_189030795.1">
    <property type="nucleotide sequence ID" value="NZ_BMKR01000037.1"/>
</dbReference>
<evidence type="ECO:0008006" key="3">
    <source>
        <dbReference type="Google" id="ProtNLM"/>
    </source>
</evidence>
<dbReference type="Gene3D" id="1.10.357.10">
    <property type="entry name" value="Tetracycline Repressor, domain 2"/>
    <property type="match status" value="1"/>
</dbReference>
<proteinExistence type="predicted"/>
<keyword evidence="2" id="KW-1185">Reference proteome</keyword>
<evidence type="ECO:0000313" key="2">
    <source>
        <dbReference type="Proteomes" id="UP000637643"/>
    </source>
</evidence>
<gene>
    <name evidence="1" type="ORF">GCM10010912_56320</name>
</gene>
<dbReference type="Proteomes" id="UP000637643">
    <property type="component" value="Unassembled WGS sequence"/>
</dbReference>
<evidence type="ECO:0000313" key="1">
    <source>
        <dbReference type="EMBL" id="GGG04300.1"/>
    </source>
</evidence>
<organism evidence="1 2">
    <name type="scientific">Paenibacillus albidus</name>
    <dbReference type="NCBI Taxonomy" id="2041023"/>
    <lineage>
        <taxon>Bacteria</taxon>
        <taxon>Bacillati</taxon>
        <taxon>Bacillota</taxon>
        <taxon>Bacilli</taxon>
        <taxon>Bacillales</taxon>
        <taxon>Paenibacillaceae</taxon>
        <taxon>Paenibacillus</taxon>
    </lineage>
</organism>
<name>A0A917D1K8_9BACL</name>
<reference evidence="1" key="2">
    <citation type="submission" date="2020-09" db="EMBL/GenBank/DDBJ databases">
        <authorList>
            <person name="Sun Q."/>
            <person name="Zhou Y."/>
        </authorList>
    </citation>
    <scope>NUCLEOTIDE SEQUENCE</scope>
    <source>
        <strain evidence="1">CGMCC 1.16134</strain>
    </source>
</reference>
<comment type="caution">
    <text evidence="1">The sequence shown here is derived from an EMBL/GenBank/DDBJ whole genome shotgun (WGS) entry which is preliminary data.</text>
</comment>